<feature type="transmembrane region" description="Helical" evidence="6">
    <location>
        <begin position="18"/>
        <end position="37"/>
    </location>
</feature>
<dbReference type="EMBL" id="JAUIZM010000030">
    <property type="protein sequence ID" value="KAK1351600.1"/>
    <property type="molecule type" value="Genomic_DNA"/>
</dbReference>
<keyword evidence="2" id="KW-1003">Cell membrane</keyword>
<evidence type="ECO:0000313" key="7">
    <source>
        <dbReference type="EMBL" id="KAK1351600.1"/>
    </source>
</evidence>
<feature type="transmembrane region" description="Helical" evidence="6">
    <location>
        <begin position="77"/>
        <end position="95"/>
    </location>
</feature>
<dbReference type="GO" id="GO:0005886">
    <property type="term" value="C:plasma membrane"/>
    <property type="evidence" value="ECO:0007669"/>
    <property type="project" value="UniProtKB-SubCell"/>
</dbReference>
<evidence type="ECO:0000256" key="6">
    <source>
        <dbReference type="SAM" id="Phobius"/>
    </source>
</evidence>
<comment type="caution">
    <text evidence="7">The sequence shown here is derived from an EMBL/GenBank/DDBJ whole genome shotgun (WGS) entry which is preliminary data.</text>
</comment>
<dbReference type="AlphaFoldDB" id="A0AAD8LV23"/>
<sequence>MIYVVSITIHIVVVGFEGFAPASAAMAVMVMAFLIALPESTYILSKRIAFGQVVILYVGVVVYGDAAGAAIHPLHVASSTALGALASIIVALLPFPRLASSGVMSLF</sequence>
<dbReference type="PANTHER" id="PTHR30509:SF34">
    <property type="entry name" value="F3L24.34 PROTEIN"/>
    <property type="match status" value="1"/>
</dbReference>
<evidence type="ECO:0000256" key="2">
    <source>
        <dbReference type="ARBA" id="ARBA00022475"/>
    </source>
</evidence>
<name>A0AAD8LV23_9APIA</name>
<evidence type="ECO:0000256" key="1">
    <source>
        <dbReference type="ARBA" id="ARBA00004651"/>
    </source>
</evidence>
<keyword evidence="4 6" id="KW-1133">Transmembrane helix</keyword>
<reference evidence="7" key="2">
    <citation type="submission" date="2023-05" db="EMBL/GenBank/DDBJ databases">
        <authorList>
            <person name="Schelkunov M.I."/>
        </authorList>
    </citation>
    <scope>NUCLEOTIDE SEQUENCE</scope>
    <source>
        <strain evidence="7">Hsosn_3</strain>
        <tissue evidence="7">Leaf</tissue>
    </source>
</reference>
<dbReference type="PANTHER" id="PTHR30509">
    <property type="entry name" value="P-HYDROXYBENZOIC ACID EFFLUX PUMP SUBUNIT-RELATED"/>
    <property type="match status" value="1"/>
</dbReference>
<keyword evidence="5 6" id="KW-0472">Membrane</keyword>
<evidence type="ECO:0000313" key="8">
    <source>
        <dbReference type="Proteomes" id="UP001237642"/>
    </source>
</evidence>
<evidence type="ECO:0000256" key="4">
    <source>
        <dbReference type="ARBA" id="ARBA00022989"/>
    </source>
</evidence>
<dbReference type="Proteomes" id="UP001237642">
    <property type="component" value="Unassembled WGS sequence"/>
</dbReference>
<protein>
    <submittedName>
        <fullName evidence="7">Uncharacterized protein</fullName>
    </submittedName>
</protein>
<proteinExistence type="predicted"/>
<accession>A0AAD8LV23</accession>
<keyword evidence="8" id="KW-1185">Reference proteome</keyword>
<evidence type="ECO:0000256" key="3">
    <source>
        <dbReference type="ARBA" id="ARBA00022692"/>
    </source>
</evidence>
<gene>
    <name evidence="7" type="ORF">POM88_054172</name>
</gene>
<keyword evidence="3 6" id="KW-0812">Transmembrane</keyword>
<feature type="transmembrane region" description="Helical" evidence="6">
    <location>
        <begin position="49"/>
        <end position="71"/>
    </location>
</feature>
<evidence type="ECO:0000256" key="5">
    <source>
        <dbReference type="ARBA" id="ARBA00023136"/>
    </source>
</evidence>
<comment type="subcellular location">
    <subcellularLocation>
        <location evidence="1">Cell membrane</location>
        <topology evidence="1">Multi-pass membrane protein</topology>
    </subcellularLocation>
</comment>
<organism evidence="7 8">
    <name type="scientific">Heracleum sosnowskyi</name>
    <dbReference type="NCBI Taxonomy" id="360622"/>
    <lineage>
        <taxon>Eukaryota</taxon>
        <taxon>Viridiplantae</taxon>
        <taxon>Streptophyta</taxon>
        <taxon>Embryophyta</taxon>
        <taxon>Tracheophyta</taxon>
        <taxon>Spermatophyta</taxon>
        <taxon>Magnoliopsida</taxon>
        <taxon>eudicotyledons</taxon>
        <taxon>Gunneridae</taxon>
        <taxon>Pentapetalae</taxon>
        <taxon>asterids</taxon>
        <taxon>campanulids</taxon>
        <taxon>Apiales</taxon>
        <taxon>Apiaceae</taxon>
        <taxon>Apioideae</taxon>
        <taxon>apioid superclade</taxon>
        <taxon>Tordylieae</taxon>
        <taxon>Tordyliinae</taxon>
        <taxon>Heracleum</taxon>
    </lineage>
</organism>
<reference evidence="7" key="1">
    <citation type="submission" date="2023-02" db="EMBL/GenBank/DDBJ databases">
        <title>Genome of toxic invasive species Heracleum sosnowskyi carries increased number of genes despite the absence of recent whole-genome duplications.</title>
        <authorList>
            <person name="Schelkunov M."/>
            <person name="Shtratnikova V."/>
            <person name="Makarenko M."/>
            <person name="Klepikova A."/>
            <person name="Omelchenko D."/>
            <person name="Novikova G."/>
            <person name="Obukhova E."/>
            <person name="Bogdanov V."/>
            <person name="Penin A."/>
            <person name="Logacheva M."/>
        </authorList>
    </citation>
    <scope>NUCLEOTIDE SEQUENCE</scope>
    <source>
        <strain evidence="7">Hsosn_3</strain>
        <tissue evidence="7">Leaf</tissue>
    </source>
</reference>